<dbReference type="PANTHER" id="PTHR47481:SF30">
    <property type="entry name" value="CCHC-TYPE DOMAIN-CONTAINING PROTEIN"/>
    <property type="match status" value="1"/>
</dbReference>
<evidence type="ECO:0000313" key="3">
    <source>
        <dbReference type="Proteomes" id="UP000585474"/>
    </source>
</evidence>
<dbReference type="Pfam" id="PF14223">
    <property type="entry name" value="Retrotran_gag_2"/>
    <property type="match status" value="1"/>
</dbReference>
<keyword evidence="3" id="KW-1185">Reference proteome</keyword>
<name>A0A7J0FAC2_9ERIC</name>
<reference evidence="2 3" key="1">
    <citation type="submission" date="2019-07" db="EMBL/GenBank/DDBJ databases">
        <title>De Novo Assembly of kiwifruit Actinidia rufa.</title>
        <authorList>
            <person name="Sugita-Konishi S."/>
            <person name="Sato K."/>
            <person name="Mori E."/>
            <person name="Abe Y."/>
            <person name="Kisaki G."/>
            <person name="Hamano K."/>
            <person name="Suezawa K."/>
            <person name="Otani M."/>
            <person name="Fukuda T."/>
            <person name="Manabe T."/>
            <person name="Gomi K."/>
            <person name="Tabuchi M."/>
            <person name="Akimitsu K."/>
            <person name="Kataoka I."/>
        </authorList>
    </citation>
    <scope>NUCLEOTIDE SEQUENCE [LARGE SCALE GENOMIC DNA]</scope>
    <source>
        <strain evidence="3">cv. Fuchu</strain>
    </source>
</reference>
<organism evidence="2 3">
    <name type="scientific">Actinidia rufa</name>
    <dbReference type="NCBI Taxonomy" id="165716"/>
    <lineage>
        <taxon>Eukaryota</taxon>
        <taxon>Viridiplantae</taxon>
        <taxon>Streptophyta</taxon>
        <taxon>Embryophyta</taxon>
        <taxon>Tracheophyta</taxon>
        <taxon>Spermatophyta</taxon>
        <taxon>Magnoliopsida</taxon>
        <taxon>eudicotyledons</taxon>
        <taxon>Gunneridae</taxon>
        <taxon>Pentapetalae</taxon>
        <taxon>asterids</taxon>
        <taxon>Ericales</taxon>
        <taxon>Actinidiaceae</taxon>
        <taxon>Actinidia</taxon>
    </lineage>
</organism>
<sequence>MRTMKGDLSISDYLDKMNLVSDNLALTGQPVSDDELVQIIMNNLGPAFEMVVSVAQARDTPITYPTLAALFLTTKRKVADQVGAKSPPIMAIFVANRGCGASRPCGTGCGGAPSGRGTFFNPSGGATRGSFSNQHSIAPVGEAS</sequence>
<protein>
    <submittedName>
        <fullName evidence="2">Uncharacterized protein</fullName>
    </submittedName>
</protein>
<dbReference type="AlphaFoldDB" id="A0A7J0FAC2"/>
<dbReference type="Proteomes" id="UP000585474">
    <property type="component" value="Unassembled WGS sequence"/>
</dbReference>
<accession>A0A7J0FAC2</accession>
<proteinExistence type="predicted"/>
<feature type="region of interest" description="Disordered" evidence="1">
    <location>
        <begin position="120"/>
        <end position="144"/>
    </location>
</feature>
<dbReference type="EMBL" id="BJWL01000010">
    <property type="protein sequence ID" value="GFY95654.1"/>
    <property type="molecule type" value="Genomic_DNA"/>
</dbReference>
<dbReference type="OrthoDB" id="1164227at2759"/>
<dbReference type="PANTHER" id="PTHR47481">
    <property type="match status" value="1"/>
</dbReference>
<evidence type="ECO:0000256" key="1">
    <source>
        <dbReference type="SAM" id="MobiDB-lite"/>
    </source>
</evidence>
<gene>
    <name evidence="2" type="ORF">Acr_10g0010390</name>
</gene>
<comment type="caution">
    <text evidence="2">The sequence shown here is derived from an EMBL/GenBank/DDBJ whole genome shotgun (WGS) entry which is preliminary data.</text>
</comment>
<evidence type="ECO:0000313" key="2">
    <source>
        <dbReference type="EMBL" id="GFY95654.1"/>
    </source>
</evidence>